<evidence type="ECO:0000313" key="1">
    <source>
        <dbReference type="EMBL" id="BAU93377.1"/>
    </source>
</evidence>
<dbReference type="OrthoDB" id="7999567at2"/>
<proteinExistence type="predicted"/>
<reference evidence="1 2" key="1">
    <citation type="journal article" date="2016" name="Genome Announc.">
        <title>Complete Genome Sequence of Methylobacterium populi P-1M, Isolated from Pink-Pigmented Household Biofilm.</title>
        <authorList>
            <person name="Morohoshi T."/>
            <person name="Ikeda T."/>
        </authorList>
    </citation>
    <scope>NUCLEOTIDE SEQUENCE [LARGE SCALE GENOMIC DNA]</scope>
    <source>
        <strain evidence="1 2">P-1M</strain>
    </source>
</reference>
<gene>
    <name evidence="1" type="ORF">MPPM_4772</name>
</gene>
<accession>A0A160PIM5</accession>
<organism evidence="1 2">
    <name type="scientific">Methylorubrum populi</name>
    <dbReference type="NCBI Taxonomy" id="223967"/>
    <lineage>
        <taxon>Bacteria</taxon>
        <taxon>Pseudomonadati</taxon>
        <taxon>Pseudomonadota</taxon>
        <taxon>Alphaproteobacteria</taxon>
        <taxon>Hyphomicrobiales</taxon>
        <taxon>Methylobacteriaceae</taxon>
        <taxon>Methylorubrum</taxon>
    </lineage>
</organism>
<dbReference type="EMBL" id="AP014809">
    <property type="protein sequence ID" value="BAU93377.1"/>
    <property type="molecule type" value="Genomic_DNA"/>
</dbReference>
<dbReference type="RefSeq" id="WP_096487120.1">
    <property type="nucleotide sequence ID" value="NZ_AP014809.1"/>
</dbReference>
<protein>
    <submittedName>
        <fullName evidence="1">Uncharacterized protein</fullName>
    </submittedName>
</protein>
<name>A0A160PIM5_9HYPH</name>
<dbReference type="Proteomes" id="UP000218288">
    <property type="component" value="Chromosome"/>
</dbReference>
<evidence type="ECO:0000313" key="2">
    <source>
        <dbReference type="Proteomes" id="UP000218288"/>
    </source>
</evidence>
<dbReference type="AlphaFoldDB" id="A0A160PIM5"/>
<sequence length="99" mass="10858">MSSRRQLSWSSALTGLRADRQQVPAGFLGARGRVEVFVKFQRRPLVVNGQFDRAAIMKAAVLAAKAHQDRFGDSWGEAMSVALKAAWQTARTARAKTAN</sequence>